<name>Q0SC09_RHOJR</name>
<feature type="compositionally biased region" description="Polar residues" evidence="1">
    <location>
        <begin position="1"/>
        <end position="11"/>
    </location>
</feature>
<evidence type="ECO:0000313" key="3">
    <source>
        <dbReference type="Proteomes" id="UP000008710"/>
    </source>
</evidence>
<organism evidence="2 3">
    <name type="scientific">Rhodococcus jostii (strain RHA1)</name>
    <dbReference type="NCBI Taxonomy" id="101510"/>
    <lineage>
        <taxon>Bacteria</taxon>
        <taxon>Bacillati</taxon>
        <taxon>Actinomycetota</taxon>
        <taxon>Actinomycetes</taxon>
        <taxon>Mycobacteriales</taxon>
        <taxon>Nocardiaceae</taxon>
        <taxon>Rhodococcus</taxon>
    </lineage>
</organism>
<reference evidence="3" key="1">
    <citation type="journal article" date="2006" name="Proc. Natl. Acad. Sci. U.S.A.">
        <title>The complete genome of Rhodococcus sp. RHA1 provides insights into a catabolic powerhouse.</title>
        <authorList>
            <person name="McLeod M.P."/>
            <person name="Warren R.L."/>
            <person name="Hsiao W.W.L."/>
            <person name="Araki N."/>
            <person name="Myhre M."/>
            <person name="Fernandes C."/>
            <person name="Miyazawa D."/>
            <person name="Wong W."/>
            <person name="Lillquist A.L."/>
            <person name="Wang D."/>
            <person name="Dosanjh M."/>
            <person name="Hara H."/>
            <person name="Petrescu A."/>
            <person name="Morin R.D."/>
            <person name="Yang G."/>
            <person name="Stott J.M."/>
            <person name="Schein J.E."/>
            <person name="Shin H."/>
            <person name="Smailus D."/>
            <person name="Siddiqui A.S."/>
            <person name="Marra M.A."/>
            <person name="Jones S.J.M."/>
            <person name="Holt R."/>
            <person name="Brinkman F.S.L."/>
            <person name="Miyauchi K."/>
            <person name="Fukuda M."/>
            <person name="Davies J.E."/>
            <person name="Mohn W.W."/>
            <person name="Eltis L.D."/>
        </authorList>
    </citation>
    <scope>NUCLEOTIDE SEQUENCE [LARGE SCALE GENOMIC DNA]</scope>
    <source>
        <strain evidence="3">RHA1</strain>
    </source>
</reference>
<accession>Q0SC09</accession>
<evidence type="ECO:0000256" key="1">
    <source>
        <dbReference type="SAM" id="MobiDB-lite"/>
    </source>
</evidence>
<feature type="compositionally biased region" description="Gly residues" evidence="1">
    <location>
        <begin position="31"/>
        <end position="41"/>
    </location>
</feature>
<protein>
    <submittedName>
        <fullName evidence="2">Uncharacterized protein</fullName>
    </submittedName>
</protein>
<dbReference type="HOGENOM" id="CLU_2587398_0_0_11"/>
<proteinExistence type="predicted"/>
<sequence length="80" mass="8063">MMVLTMRTTAAASGVVQPRCPADQPLTAGGEVFGSGSGGRNPGLALAGERPVEHASIKRGREKPRSTFVTGCGGPAPCTP</sequence>
<dbReference type="KEGG" id="rha:RHA1_ro03124"/>
<dbReference type="Proteomes" id="UP000008710">
    <property type="component" value="Chromosome"/>
</dbReference>
<dbReference type="EMBL" id="CP000431">
    <property type="protein sequence ID" value="ABG94927.1"/>
    <property type="molecule type" value="Genomic_DNA"/>
</dbReference>
<feature type="region of interest" description="Disordered" evidence="1">
    <location>
        <begin position="1"/>
        <end position="80"/>
    </location>
</feature>
<dbReference type="AlphaFoldDB" id="Q0SC09"/>
<gene>
    <name evidence="2" type="ordered locus">RHA1_ro03124</name>
</gene>
<evidence type="ECO:0000313" key="2">
    <source>
        <dbReference type="EMBL" id="ABG94927.1"/>
    </source>
</evidence>